<proteinExistence type="predicted"/>
<dbReference type="Pfam" id="PF13671">
    <property type="entry name" value="AAA_33"/>
    <property type="match status" value="1"/>
</dbReference>
<dbReference type="GO" id="GO:0003690">
    <property type="term" value="F:double-stranded DNA binding"/>
    <property type="evidence" value="ECO:0007669"/>
    <property type="project" value="TreeGrafter"/>
</dbReference>
<dbReference type="InterPro" id="IPR006549">
    <property type="entry name" value="HAD-SF_hydro_IIIA"/>
</dbReference>
<dbReference type="AlphaFoldDB" id="A0AAD1UFT3"/>
<dbReference type="Gene3D" id="3.40.50.1000">
    <property type="entry name" value="HAD superfamily/HAD-like"/>
    <property type="match status" value="1"/>
</dbReference>
<dbReference type="PANTHER" id="PTHR12083:SF9">
    <property type="entry name" value="BIFUNCTIONAL POLYNUCLEOTIDE PHOSPHATASE_KINASE"/>
    <property type="match status" value="1"/>
</dbReference>
<dbReference type="FunFam" id="3.40.50.300:FF:000737">
    <property type="entry name" value="Bifunctional polynucleotide phosphatase/kinase"/>
    <property type="match status" value="1"/>
</dbReference>
<evidence type="ECO:0008006" key="3">
    <source>
        <dbReference type="Google" id="ProtNLM"/>
    </source>
</evidence>
<dbReference type="InterPro" id="IPR023214">
    <property type="entry name" value="HAD_sf"/>
</dbReference>
<dbReference type="InterPro" id="IPR013954">
    <property type="entry name" value="PNK3P"/>
</dbReference>
<dbReference type="SUPFAM" id="SSF56784">
    <property type="entry name" value="HAD-like"/>
    <property type="match status" value="1"/>
</dbReference>
<organism evidence="1 2">
    <name type="scientific">Euplotes crassus</name>
    <dbReference type="NCBI Taxonomy" id="5936"/>
    <lineage>
        <taxon>Eukaryota</taxon>
        <taxon>Sar</taxon>
        <taxon>Alveolata</taxon>
        <taxon>Ciliophora</taxon>
        <taxon>Intramacronucleata</taxon>
        <taxon>Spirotrichea</taxon>
        <taxon>Hypotrichia</taxon>
        <taxon>Euplotida</taxon>
        <taxon>Euplotidae</taxon>
        <taxon>Moneuplotes</taxon>
    </lineage>
</organism>
<evidence type="ECO:0000313" key="1">
    <source>
        <dbReference type="EMBL" id="CAI2368009.1"/>
    </source>
</evidence>
<dbReference type="InterPro" id="IPR036412">
    <property type="entry name" value="HAD-like_sf"/>
</dbReference>
<dbReference type="Pfam" id="PF08645">
    <property type="entry name" value="PNK3P"/>
    <property type="match status" value="1"/>
</dbReference>
<dbReference type="GO" id="GO:0046403">
    <property type="term" value="F:polynucleotide 3'-phosphatase activity"/>
    <property type="evidence" value="ECO:0007669"/>
    <property type="project" value="TreeGrafter"/>
</dbReference>
<sequence length="381" mass="43866">MIDEQKYLKTWKHEGTILFADFGAKVSDKVAGFDMDSTLITTKSGLMLAKDSSDWVWWDENVPKKLSEIHENGFKIVIFSNKAGVEMGRIDPIDLQQKFTQIYESLKVPFQIICATSKDANHKPSIGMWKYFVSNCNDGIEPDKSQSFYCGDSAGRPKRKDKNKDFSYCDRQFAMNLGVQFYTPEMYFQELEEILPPLEFDTNTLKSLEGQSPTEEEEKYTSEAQEVVVFVGAPGSGKSTFWKNYLKDYVRVNNEILKTKQKCIEAARKILKEGKSCVIDNTNPKIEARSDYISIAEEFKVPCRAFYFNTDKNICMHNNEQRSINPNRNHLSKKTPRLIINVFFKNCVVPTQSEGFTEVKVINFIPGPFESDDDKETYYTY</sequence>
<dbReference type="Gene3D" id="3.40.50.300">
    <property type="entry name" value="P-loop containing nucleotide triphosphate hydrolases"/>
    <property type="match status" value="1"/>
</dbReference>
<gene>
    <name evidence="1" type="ORF">ECRASSUSDP1_LOCUS9298</name>
</gene>
<evidence type="ECO:0000313" key="2">
    <source>
        <dbReference type="Proteomes" id="UP001295684"/>
    </source>
</evidence>
<dbReference type="PANTHER" id="PTHR12083">
    <property type="entry name" value="BIFUNCTIONAL POLYNUCLEOTIDE PHOSPHATASE/KINASE"/>
    <property type="match status" value="1"/>
</dbReference>
<comment type="caution">
    <text evidence="1">The sequence shown here is derived from an EMBL/GenBank/DDBJ whole genome shotgun (WGS) entry which is preliminary data.</text>
</comment>
<dbReference type="GO" id="GO:0046404">
    <property type="term" value="F:ATP-dependent polydeoxyribonucleotide 5'-hydroxyl-kinase activity"/>
    <property type="evidence" value="ECO:0007669"/>
    <property type="project" value="TreeGrafter"/>
</dbReference>
<reference evidence="1" key="1">
    <citation type="submission" date="2023-07" db="EMBL/GenBank/DDBJ databases">
        <authorList>
            <consortium name="AG Swart"/>
            <person name="Singh M."/>
            <person name="Singh A."/>
            <person name="Seah K."/>
            <person name="Emmerich C."/>
        </authorList>
    </citation>
    <scope>NUCLEOTIDE SEQUENCE</scope>
    <source>
        <strain evidence="1">DP1</strain>
    </source>
</reference>
<dbReference type="GO" id="GO:0006281">
    <property type="term" value="P:DNA repair"/>
    <property type="evidence" value="ECO:0007669"/>
    <property type="project" value="TreeGrafter"/>
</dbReference>
<dbReference type="NCBIfam" id="TIGR01664">
    <property type="entry name" value="DNA-3'-Pase"/>
    <property type="match status" value="1"/>
</dbReference>
<protein>
    <recommendedName>
        <fullName evidence="3">Bifunctional polynucleotide phosphatase/kinase</fullName>
    </recommendedName>
</protein>
<accession>A0AAD1UFT3</accession>
<dbReference type="InterPro" id="IPR006551">
    <property type="entry name" value="Polynucleotide_phosphatase"/>
</dbReference>
<dbReference type="Proteomes" id="UP001295684">
    <property type="component" value="Unassembled WGS sequence"/>
</dbReference>
<dbReference type="NCBIfam" id="TIGR01662">
    <property type="entry name" value="HAD-SF-IIIA"/>
    <property type="match status" value="1"/>
</dbReference>
<dbReference type="EMBL" id="CAMPGE010009136">
    <property type="protein sequence ID" value="CAI2368009.1"/>
    <property type="molecule type" value="Genomic_DNA"/>
</dbReference>
<keyword evidence="2" id="KW-1185">Reference proteome</keyword>
<name>A0AAD1UFT3_EUPCR</name>
<dbReference type="SUPFAM" id="SSF52540">
    <property type="entry name" value="P-loop containing nucleoside triphosphate hydrolases"/>
    <property type="match status" value="1"/>
</dbReference>
<dbReference type="InterPro" id="IPR027417">
    <property type="entry name" value="P-loop_NTPase"/>
</dbReference>